<dbReference type="GO" id="GO:0016829">
    <property type="term" value="F:lyase activity"/>
    <property type="evidence" value="ECO:0007669"/>
    <property type="project" value="UniProtKB-KW"/>
</dbReference>
<sequence>MDKQFHQLHHEGLLILTNVADATGARIVEQLGCKAVATSSAAVAWAHGYADGNALPLERLVSTVESIARVISVPLTVDVEAGYSDDLTRVAQVIEAVIAAGAVGINIEDGASSPELLVRKIDVARRVADQRNVKLFINARTDVYLKGLVPAEDRVAETLKRAALYQAAGADGLFAAGVSAEYEIAALCQGTTLPVNVLGLASLPSPEALKALGVRRLSAGSGIAEFLYGAMAGLAKGFLETGKLDSSHLKALTYGEVNALLKTAGNA</sequence>
<organism evidence="2 3">
    <name type="scientific">Pseudomonas arsenicoxydans</name>
    <dbReference type="NCBI Taxonomy" id="702115"/>
    <lineage>
        <taxon>Bacteria</taxon>
        <taxon>Pseudomonadati</taxon>
        <taxon>Pseudomonadota</taxon>
        <taxon>Gammaproteobacteria</taxon>
        <taxon>Pseudomonadales</taxon>
        <taxon>Pseudomonadaceae</taxon>
        <taxon>Pseudomonas</taxon>
    </lineage>
</organism>
<proteinExistence type="predicted"/>
<gene>
    <name evidence="2" type="ORF">EAH78_25260</name>
</gene>
<dbReference type="Proteomes" id="UP000317933">
    <property type="component" value="Unassembled WGS sequence"/>
</dbReference>
<evidence type="ECO:0000256" key="1">
    <source>
        <dbReference type="ARBA" id="ARBA00022723"/>
    </source>
</evidence>
<keyword evidence="2" id="KW-0670">Pyruvate</keyword>
<dbReference type="Pfam" id="PF13714">
    <property type="entry name" value="PEP_mutase"/>
    <property type="match status" value="1"/>
</dbReference>
<dbReference type="InterPro" id="IPR015813">
    <property type="entry name" value="Pyrv/PenolPyrv_kinase-like_dom"/>
</dbReference>
<dbReference type="EMBL" id="RCZE01000013">
    <property type="protein sequence ID" value="TPG74240.1"/>
    <property type="molecule type" value="Genomic_DNA"/>
</dbReference>
<dbReference type="CDD" id="cd00377">
    <property type="entry name" value="ICL_PEPM"/>
    <property type="match status" value="1"/>
</dbReference>
<accession>A0A502HM88</accession>
<name>A0A502HM88_9PSED</name>
<protein>
    <submittedName>
        <fullName evidence="2">Isocitrate lyase/phosphoenolpyruvate mutase family protein</fullName>
    </submittedName>
</protein>
<dbReference type="SUPFAM" id="SSF51621">
    <property type="entry name" value="Phosphoenolpyruvate/pyruvate domain"/>
    <property type="match status" value="1"/>
</dbReference>
<evidence type="ECO:0000313" key="3">
    <source>
        <dbReference type="Proteomes" id="UP000317933"/>
    </source>
</evidence>
<keyword evidence="1" id="KW-0479">Metal-binding</keyword>
<dbReference type="PANTHER" id="PTHR42905">
    <property type="entry name" value="PHOSPHOENOLPYRUVATE CARBOXYLASE"/>
    <property type="match status" value="1"/>
</dbReference>
<dbReference type="InterPro" id="IPR040442">
    <property type="entry name" value="Pyrv_kinase-like_dom_sf"/>
</dbReference>
<dbReference type="RefSeq" id="WP_140670041.1">
    <property type="nucleotide sequence ID" value="NZ_RCZE01000013.1"/>
</dbReference>
<dbReference type="PANTHER" id="PTHR42905:SF16">
    <property type="entry name" value="CARBOXYPHOSPHONOENOLPYRUVATE PHOSPHONOMUTASE-LIKE PROTEIN (AFU_ORTHOLOGUE AFUA_5G07230)"/>
    <property type="match status" value="1"/>
</dbReference>
<dbReference type="GO" id="GO:0046872">
    <property type="term" value="F:metal ion binding"/>
    <property type="evidence" value="ECO:0007669"/>
    <property type="project" value="UniProtKB-KW"/>
</dbReference>
<reference evidence="2 3" key="1">
    <citation type="journal article" date="2019" name="Environ. Microbiol.">
        <title>Species interactions and distinct microbial communities in high Arctic permafrost affected cryosols are associated with the CH4 and CO2 gas fluxes.</title>
        <authorList>
            <person name="Altshuler I."/>
            <person name="Hamel J."/>
            <person name="Turney S."/>
            <person name="Magnuson E."/>
            <person name="Levesque R."/>
            <person name="Greer C."/>
            <person name="Whyte L.G."/>
        </authorList>
    </citation>
    <scope>NUCLEOTIDE SEQUENCE [LARGE SCALE GENOMIC DNA]</scope>
    <source>
        <strain evidence="2 3">E3</strain>
    </source>
</reference>
<comment type="caution">
    <text evidence="2">The sequence shown here is derived from an EMBL/GenBank/DDBJ whole genome shotgun (WGS) entry which is preliminary data.</text>
</comment>
<keyword evidence="2" id="KW-0456">Lyase</keyword>
<dbReference type="AlphaFoldDB" id="A0A502HM88"/>
<evidence type="ECO:0000313" key="2">
    <source>
        <dbReference type="EMBL" id="TPG74240.1"/>
    </source>
</evidence>
<dbReference type="InterPro" id="IPR039556">
    <property type="entry name" value="ICL/PEPM"/>
</dbReference>
<dbReference type="Gene3D" id="3.20.20.60">
    <property type="entry name" value="Phosphoenolpyruvate-binding domains"/>
    <property type="match status" value="1"/>
</dbReference>